<dbReference type="EMBL" id="QXTG01000001">
    <property type="protein sequence ID" value="RIX30019.1"/>
    <property type="molecule type" value="Genomic_DNA"/>
</dbReference>
<dbReference type="Pfam" id="PF12146">
    <property type="entry name" value="Hydrolase_4"/>
    <property type="match status" value="1"/>
</dbReference>
<protein>
    <submittedName>
        <fullName evidence="2">Alpha/beta fold hydrolase</fullName>
    </submittedName>
</protein>
<dbReference type="InterPro" id="IPR051044">
    <property type="entry name" value="MAG_DAG_Lipase"/>
</dbReference>
<comment type="caution">
    <text evidence="2">The sequence shown here is derived from an EMBL/GenBank/DDBJ whole genome shotgun (WGS) entry which is preliminary data.</text>
</comment>
<dbReference type="Proteomes" id="UP000265742">
    <property type="component" value="Unassembled WGS sequence"/>
</dbReference>
<dbReference type="InterPro" id="IPR029058">
    <property type="entry name" value="AB_hydrolase_fold"/>
</dbReference>
<dbReference type="RefSeq" id="WP_119480382.1">
    <property type="nucleotide sequence ID" value="NZ_QXTG01000001.1"/>
</dbReference>
<dbReference type="PANTHER" id="PTHR11614">
    <property type="entry name" value="PHOSPHOLIPASE-RELATED"/>
    <property type="match status" value="1"/>
</dbReference>
<evidence type="ECO:0000259" key="1">
    <source>
        <dbReference type="Pfam" id="PF12146"/>
    </source>
</evidence>
<keyword evidence="2" id="KW-0378">Hydrolase</keyword>
<evidence type="ECO:0000313" key="2">
    <source>
        <dbReference type="EMBL" id="RIX30019.1"/>
    </source>
</evidence>
<dbReference type="AlphaFoldDB" id="A0A3A1U6U1"/>
<name>A0A3A1U6U1_9MICO</name>
<evidence type="ECO:0000313" key="3">
    <source>
        <dbReference type="Proteomes" id="UP000265742"/>
    </source>
</evidence>
<keyword evidence="3" id="KW-1185">Reference proteome</keyword>
<dbReference type="GO" id="GO:0016787">
    <property type="term" value="F:hydrolase activity"/>
    <property type="evidence" value="ECO:0007669"/>
    <property type="project" value="UniProtKB-KW"/>
</dbReference>
<sequence length="284" mass="30733">MPSFRDDEGVVIETHEWAVPSPRAVVQISHGIGEHAGRYAALAADLNGAGFTVVADDHRGHGRTGMGQWGDASRLGRLGPGGLRAAVAAIGRFGELTRERFPDVPLVLVAHSWGSLMAQIALNERPDAYDGVVLSGTAYRRPGFMDAGDLNRRHRTEGGTGAEWLSRDPAVARAWVDDPLTFPAKTAKLLGVRDGLRLFGRPARDLPSGLPVLIQVGSDDTLGGRRSAERLARAYRERAGLTDVSVLVYEGARHEVFNETNRDEVVADLVGWIRSHVLQQEAQP</sequence>
<dbReference type="SUPFAM" id="SSF53474">
    <property type="entry name" value="alpha/beta-Hydrolases"/>
    <property type="match status" value="1"/>
</dbReference>
<dbReference type="Gene3D" id="3.40.50.1820">
    <property type="entry name" value="alpha/beta hydrolase"/>
    <property type="match status" value="1"/>
</dbReference>
<dbReference type="InterPro" id="IPR022742">
    <property type="entry name" value="Hydrolase_4"/>
</dbReference>
<proteinExistence type="predicted"/>
<reference evidence="3" key="1">
    <citation type="submission" date="2018-09" db="EMBL/GenBank/DDBJ databases">
        <authorList>
            <person name="Kim I."/>
        </authorList>
    </citation>
    <scope>NUCLEOTIDE SEQUENCE [LARGE SCALE GENOMIC DNA]</scope>
    <source>
        <strain evidence="3">DD4a</strain>
    </source>
</reference>
<dbReference type="OrthoDB" id="9806902at2"/>
<organism evidence="2 3">
    <name type="scientific">Amnibacterium setariae</name>
    <dbReference type="NCBI Taxonomy" id="2306585"/>
    <lineage>
        <taxon>Bacteria</taxon>
        <taxon>Bacillati</taxon>
        <taxon>Actinomycetota</taxon>
        <taxon>Actinomycetes</taxon>
        <taxon>Micrococcales</taxon>
        <taxon>Microbacteriaceae</taxon>
        <taxon>Amnibacterium</taxon>
    </lineage>
</organism>
<gene>
    <name evidence="2" type="ORF">D1781_00660</name>
</gene>
<accession>A0A3A1U6U1</accession>
<feature type="domain" description="Serine aminopeptidase S33" evidence="1">
    <location>
        <begin position="21"/>
        <end position="261"/>
    </location>
</feature>